<feature type="compositionally biased region" description="Pro residues" evidence="4">
    <location>
        <begin position="101"/>
        <end position="123"/>
    </location>
</feature>
<evidence type="ECO:0000256" key="3">
    <source>
        <dbReference type="ARBA" id="ARBA00023242"/>
    </source>
</evidence>
<dbReference type="InterPro" id="IPR028386">
    <property type="entry name" value="CENP-C/Mif2/cnp3"/>
</dbReference>
<dbReference type="Proteomes" id="UP000243217">
    <property type="component" value="Unassembled WGS sequence"/>
</dbReference>
<organism evidence="6 7">
    <name type="scientific">Thraustotheca clavata</name>
    <dbReference type="NCBI Taxonomy" id="74557"/>
    <lineage>
        <taxon>Eukaryota</taxon>
        <taxon>Sar</taxon>
        <taxon>Stramenopiles</taxon>
        <taxon>Oomycota</taxon>
        <taxon>Saprolegniomycetes</taxon>
        <taxon>Saprolegniales</taxon>
        <taxon>Achlyaceae</taxon>
        <taxon>Thraustotheca</taxon>
    </lineage>
</organism>
<feature type="compositionally biased region" description="Basic and acidic residues" evidence="4">
    <location>
        <begin position="188"/>
        <end position="197"/>
    </location>
</feature>
<feature type="compositionally biased region" description="Polar residues" evidence="4">
    <location>
        <begin position="148"/>
        <end position="162"/>
    </location>
</feature>
<comment type="similarity">
    <text evidence="2">Belongs to the CENP-C/MIF2 family.</text>
</comment>
<feature type="compositionally biased region" description="Acidic residues" evidence="4">
    <location>
        <begin position="271"/>
        <end position="290"/>
    </location>
</feature>
<feature type="compositionally biased region" description="Basic residues" evidence="4">
    <location>
        <begin position="404"/>
        <end position="413"/>
    </location>
</feature>
<dbReference type="GO" id="GO:0005634">
    <property type="term" value="C:nucleus"/>
    <property type="evidence" value="ECO:0007669"/>
    <property type="project" value="UniProtKB-SubCell"/>
</dbReference>
<evidence type="ECO:0000259" key="5">
    <source>
        <dbReference type="Pfam" id="PF15624"/>
    </source>
</evidence>
<feature type="compositionally biased region" description="Polar residues" evidence="4">
    <location>
        <begin position="386"/>
        <end position="401"/>
    </location>
</feature>
<dbReference type="Pfam" id="PF15624">
    <property type="entry name" value="Mif2_N"/>
    <property type="match status" value="1"/>
</dbReference>
<accession>A0A1V9Z5W9</accession>
<dbReference type="Gene3D" id="2.60.120.10">
    <property type="entry name" value="Jelly Rolls"/>
    <property type="match status" value="1"/>
</dbReference>
<dbReference type="GO" id="GO:0051382">
    <property type="term" value="P:kinetochore assembly"/>
    <property type="evidence" value="ECO:0007669"/>
    <property type="project" value="InterPro"/>
</dbReference>
<dbReference type="GO" id="GO:0051315">
    <property type="term" value="P:attachment of mitotic spindle microtubules to kinetochore"/>
    <property type="evidence" value="ECO:0007669"/>
    <property type="project" value="TreeGrafter"/>
</dbReference>
<dbReference type="GO" id="GO:0019237">
    <property type="term" value="F:centromeric DNA binding"/>
    <property type="evidence" value="ECO:0007669"/>
    <property type="project" value="InterPro"/>
</dbReference>
<feature type="region of interest" description="Disordered" evidence="4">
    <location>
        <begin position="25"/>
        <end position="446"/>
    </location>
</feature>
<dbReference type="EMBL" id="JNBS01002255">
    <property type="protein sequence ID" value="OQR93404.1"/>
    <property type="molecule type" value="Genomic_DNA"/>
</dbReference>
<feature type="compositionally biased region" description="Polar residues" evidence="4">
    <location>
        <begin position="420"/>
        <end position="435"/>
    </location>
</feature>
<keyword evidence="7" id="KW-1185">Reference proteome</keyword>
<evidence type="ECO:0000313" key="7">
    <source>
        <dbReference type="Proteomes" id="UP000243217"/>
    </source>
</evidence>
<sequence length="688" mass="76089">MMQAVVGRRSGVVVRADVRRDSHGFEDIDDFWADESYSNDSDSEENEGNISGEGRNVQAVTSGVLQAKTHTHLRRRSLGLQKDKEVATTEETRLEPVVTPVRPPPLARLPRTPEPPTPTPPPTLRKKKRSPRPSVEEPVAVKDEPSEINISFGNISSPASTVRNDRDTTSMDLSGHDIGTPTSPPRSSRTEEARDVEMSDASLFSIPRQQQTQSGGRVPSVSSKSSGKASSRLAMPPSETQEESARGKKTTPSTPPSEVEDENPNPREFEDAQNDFEPDFDFGEGDDIDDNAPFNTDMTPIPRTEDHELNSPDEPTSPVRRMQLTTPPSISKPRAATPTKKKPTASRESDNEMDDEPLVEAVAKQSKQRKEPKKTKGKGKRKNVQNDDTGAESNTESNAPPKNTKGRPRKKKARSDNDEANTSTENATPNRQTMGFTDDEADSDLSGLRRSKRRRIKPLEWYKCERPVYERRDNGLGLILPTISHIERAGTTTPVKNTTTTRKKVSKHATFPKSSLPSEYTYLTNDSGELWDEASETSKTIKMIGRYGTMDHVALPTEEGFPSCFAGQTFNISGGKTTLPSWVSGRLLMPPLAVKQPESVGSCTQLFVVVSCQPGALEVAYGHPSDPTFIDSTALRFTLSPGDEFYVPTNNAYYVRNHSKTVEAELRFTILKPKIFKDGDKKKKKKTK</sequence>
<dbReference type="AlphaFoldDB" id="A0A1V9Z5W9"/>
<name>A0A1V9Z5W9_9STRA</name>
<dbReference type="InterPro" id="IPR014710">
    <property type="entry name" value="RmlC-like_jellyroll"/>
</dbReference>
<dbReference type="STRING" id="74557.A0A1V9Z5W9"/>
<dbReference type="InterPro" id="IPR028929">
    <property type="entry name" value="Mif2_N"/>
</dbReference>
<feature type="compositionally biased region" description="Basic and acidic residues" evidence="4">
    <location>
        <begin position="81"/>
        <end position="94"/>
    </location>
</feature>
<evidence type="ECO:0000256" key="1">
    <source>
        <dbReference type="ARBA" id="ARBA00004123"/>
    </source>
</evidence>
<dbReference type="GO" id="GO:0051455">
    <property type="term" value="P:spindle attachment to meiosis I kinetochore"/>
    <property type="evidence" value="ECO:0007669"/>
    <property type="project" value="TreeGrafter"/>
</dbReference>
<dbReference type="GO" id="GO:0000776">
    <property type="term" value="C:kinetochore"/>
    <property type="evidence" value="ECO:0007669"/>
    <property type="project" value="InterPro"/>
</dbReference>
<dbReference type="OrthoDB" id="1939643at2759"/>
<dbReference type="PANTHER" id="PTHR16684:SF11">
    <property type="entry name" value="CENTROMERE PROTEIN C"/>
    <property type="match status" value="1"/>
</dbReference>
<gene>
    <name evidence="6" type="ORF">THRCLA_08449</name>
</gene>
<protein>
    <recommendedName>
        <fullName evidence="5">Mif2 N-terminal domain-containing protein</fullName>
    </recommendedName>
</protein>
<evidence type="ECO:0000256" key="4">
    <source>
        <dbReference type="SAM" id="MobiDB-lite"/>
    </source>
</evidence>
<feature type="compositionally biased region" description="Basic residues" evidence="4">
    <location>
        <begin position="366"/>
        <end position="383"/>
    </location>
</feature>
<reference evidence="6 7" key="1">
    <citation type="journal article" date="2014" name="Genome Biol. Evol.">
        <title>The secreted proteins of Achlya hypogyna and Thraustotheca clavata identify the ancestral oomycete secretome and reveal gene acquisitions by horizontal gene transfer.</title>
        <authorList>
            <person name="Misner I."/>
            <person name="Blouin N."/>
            <person name="Leonard G."/>
            <person name="Richards T.A."/>
            <person name="Lane C.E."/>
        </authorList>
    </citation>
    <scope>NUCLEOTIDE SEQUENCE [LARGE SCALE GENOMIC DNA]</scope>
    <source>
        <strain evidence="6 7">ATCC 34112</strain>
    </source>
</reference>
<keyword evidence="3" id="KW-0539">Nucleus</keyword>
<evidence type="ECO:0000313" key="6">
    <source>
        <dbReference type="EMBL" id="OQR93404.1"/>
    </source>
</evidence>
<comment type="subcellular location">
    <subcellularLocation>
        <location evidence="1">Nucleus</location>
    </subcellularLocation>
</comment>
<comment type="caution">
    <text evidence="6">The sequence shown here is derived from an EMBL/GenBank/DDBJ whole genome shotgun (WGS) entry which is preliminary data.</text>
</comment>
<dbReference type="PANTHER" id="PTHR16684">
    <property type="entry name" value="CENTROMERE PROTEIN C"/>
    <property type="match status" value="1"/>
</dbReference>
<proteinExistence type="inferred from homology"/>
<feature type="compositionally biased region" description="Low complexity" evidence="4">
    <location>
        <begin position="214"/>
        <end position="232"/>
    </location>
</feature>
<evidence type="ECO:0000256" key="2">
    <source>
        <dbReference type="ARBA" id="ARBA00010291"/>
    </source>
</evidence>
<feature type="domain" description="Mif2 N-terminal" evidence="5">
    <location>
        <begin position="5"/>
        <end position="62"/>
    </location>
</feature>